<comment type="similarity">
    <text evidence="3 13">Belongs to the TIKI family.</text>
</comment>
<reference evidence="17" key="1">
    <citation type="submission" date="2017-02" db="UniProtKB">
        <authorList>
            <consortium name="WormBaseParasite"/>
        </authorList>
    </citation>
    <scope>IDENTIFICATION</scope>
</reference>
<dbReference type="InterPro" id="IPR002816">
    <property type="entry name" value="TraB/PrgY/GumN_fam"/>
</dbReference>
<gene>
    <name evidence="14" type="ORF">DME_LOCUS7887</name>
</gene>
<dbReference type="GO" id="GO:0046872">
    <property type="term" value="F:metal ion binding"/>
    <property type="evidence" value="ECO:0007669"/>
    <property type="project" value="UniProtKB-UniRule"/>
</dbReference>
<dbReference type="PANTHER" id="PTHR31120:SF6">
    <property type="entry name" value="METALLOPROTEASE TIKI HOMOLOG"/>
    <property type="match status" value="1"/>
</dbReference>
<dbReference type="GO" id="GO:0005886">
    <property type="term" value="C:plasma membrane"/>
    <property type="evidence" value="ECO:0007669"/>
    <property type="project" value="UniProtKB-SubCell"/>
</dbReference>
<accession>A0A0N4U9U7</accession>
<dbReference type="GO" id="GO:0016055">
    <property type="term" value="P:Wnt signaling pathway"/>
    <property type="evidence" value="ECO:0007669"/>
    <property type="project" value="UniProtKB-KW"/>
</dbReference>
<dbReference type="WBParaSite" id="DME_0000388201-mRNA-1">
    <property type="protein sequence ID" value="DME_0000388201-mRNA-1"/>
    <property type="gene ID" value="DME_0000388201"/>
</dbReference>
<evidence type="ECO:0000256" key="8">
    <source>
        <dbReference type="ARBA" id="ARBA00022801"/>
    </source>
</evidence>
<evidence type="ECO:0000256" key="3">
    <source>
        <dbReference type="ARBA" id="ARBA00008261"/>
    </source>
</evidence>
<sequence length="325" mass="38385">MSDAVIFELDLQNPTTLQSLIRCKNMQNGDDISKYLPTTVYAHIRNYRQRLALWSSGVGDTQKEARKRARKMYNSIAGKFHQNNSRSLFLFWTKFSHLSLSSIHIYTVALRFASLWNLQQRLDRPKRFTSDAPAYSLHTSQPANWLNKKAKQKQKVQKLKKQLERFEKFQLLFAINYTLSYLEFEQEQFLHNVTEIKKDLPNLIDKYNCGSLEDAIFNSEPQYLNKTGFSLGREYDQKAREVSASSSIFSLDELLRNDIIVKRNIRMAQRIVNLIRTFNNHKYFIALGAGKIFHDFQMLQYNNIFFKKRYELLDEREIIRLLSPL</sequence>
<evidence type="ECO:0000256" key="2">
    <source>
        <dbReference type="ARBA" id="ARBA00004479"/>
    </source>
</evidence>
<dbReference type="PANTHER" id="PTHR31120">
    <property type="entry name" value="METALLOPROTEASE TIKI"/>
    <property type="match status" value="1"/>
</dbReference>
<proteinExistence type="inferred from homology"/>
<evidence type="ECO:0000256" key="13">
    <source>
        <dbReference type="RuleBase" id="RU369069"/>
    </source>
</evidence>
<dbReference type="EMBL" id="UYYG01001163">
    <property type="protein sequence ID" value="VDN57914.1"/>
    <property type="molecule type" value="Genomic_DNA"/>
</dbReference>
<organism evidence="15 17">
    <name type="scientific">Dracunculus medinensis</name>
    <name type="common">Guinea worm</name>
    <dbReference type="NCBI Taxonomy" id="318479"/>
    <lineage>
        <taxon>Eukaryota</taxon>
        <taxon>Metazoa</taxon>
        <taxon>Ecdysozoa</taxon>
        <taxon>Nematoda</taxon>
        <taxon>Chromadorea</taxon>
        <taxon>Rhabditida</taxon>
        <taxon>Spirurina</taxon>
        <taxon>Dracunculoidea</taxon>
        <taxon>Dracunculidae</taxon>
        <taxon>Dracunculus</taxon>
    </lineage>
</organism>
<evidence type="ECO:0000256" key="7">
    <source>
        <dbReference type="ARBA" id="ARBA00022729"/>
    </source>
</evidence>
<keyword evidence="4 13" id="KW-0645">Protease</keyword>
<dbReference type="EC" id="3.4.-.-" evidence="13"/>
<dbReference type="GO" id="GO:0006508">
    <property type="term" value="P:proteolysis"/>
    <property type="evidence" value="ECO:0007669"/>
    <property type="project" value="UniProtKB-KW"/>
</dbReference>
<evidence type="ECO:0000313" key="17">
    <source>
        <dbReference type="WBParaSite" id="DME_0000388201-mRNA-1"/>
    </source>
</evidence>
<keyword evidence="6 13" id="KW-0479">Metal-binding</keyword>
<dbReference type="GO" id="GO:0004222">
    <property type="term" value="F:metalloendopeptidase activity"/>
    <property type="evidence" value="ECO:0007669"/>
    <property type="project" value="UniProtKB-UniRule"/>
</dbReference>
<keyword evidence="7 13" id="KW-0732">Signal</keyword>
<dbReference type="Pfam" id="PF01963">
    <property type="entry name" value="TraB_PrgY_gumN"/>
    <property type="match status" value="1"/>
</dbReference>
<keyword evidence="10 13" id="KW-0482">Metalloprotease</keyword>
<dbReference type="Proteomes" id="UP000274756">
    <property type="component" value="Unassembled WGS sequence"/>
</dbReference>
<dbReference type="AlphaFoldDB" id="A0A0N4U9U7"/>
<keyword evidence="8 13" id="KW-0378">Hydrolase</keyword>
<keyword evidence="13" id="KW-1003">Cell membrane</keyword>
<dbReference type="OrthoDB" id="10040378at2759"/>
<keyword evidence="9" id="KW-1133">Transmembrane helix</keyword>
<name>A0A0N4U9U7_DRAME</name>
<keyword evidence="13" id="KW-0879">Wnt signaling pathway</keyword>
<comment type="subcellular location">
    <subcellularLocation>
        <location evidence="13">Cell membrane</location>
        <topology evidence="13">Single-pass type I membrane protein</topology>
    </subcellularLocation>
    <subcellularLocation>
        <location evidence="2">Membrane</location>
        <topology evidence="2">Single-pass type I membrane protein</topology>
    </subcellularLocation>
</comment>
<comment type="function">
    <text evidence="13">Metalloprotease that acts as a negative regulator of the Wnt signaling pathway.</text>
</comment>
<evidence type="ECO:0000256" key="9">
    <source>
        <dbReference type="ARBA" id="ARBA00022989"/>
    </source>
</evidence>
<dbReference type="GO" id="GO:0030178">
    <property type="term" value="P:negative regulation of Wnt signaling pathway"/>
    <property type="evidence" value="ECO:0007669"/>
    <property type="project" value="UniProtKB-UniRule"/>
</dbReference>
<reference evidence="14 16" key="2">
    <citation type="submission" date="2018-11" db="EMBL/GenBank/DDBJ databases">
        <authorList>
            <consortium name="Pathogen Informatics"/>
        </authorList>
    </citation>
    <scope>NUCLEOTIDE SEQUENCE [LARGE SCALE GENOMIC DNA]</scope>
</reference>
<keyword evidence="11" id="KW-0472">Membrane</keyword>
<protein>
    <recommendedName>
        <fullName evidence="13">Metalloprotease TIKI homolog</fullName>
        <ecNumber evidence="13">3.4.-.-</ecNumber>
    </recommendedName>
</protein>
<evidence type="ECO:0000256" key="1">
    <source>
        <dbReference type="ARBA" id="ARBA00001941"/>
    </source>
</evidence>
<comment type="cofactor">
    <cofactor evidence="1">
        <name>Co(2+)</name>
        <dbReference type="ChEBI" id="CHEBI:48828"/>
    </cofactor>
</comment>
<comment type="cofactor">
    <cofactor evidence="13">
        <name>Mn(2+)</name>
        <dbReference type="ChEBI" id="CHEBI:29035"/>
    </cofactor>
    <cofactor evidence="13">
        <name>Co(2+)</name>
        <dbReference type="ChEBI" id="CHEBI:48828"/>
    </cofactor>
    <text evidence="13">Divalent metal cations. Mn(2+) or Co(2+).</text>
</comment>
<evidence type="ECO:0000313" key="16">
    <source>
        <dbReference type="Proteomes" id="UP000274756"/>
    </source>
</evidence>
<evidence type="ECO:0000256" key="12">
    <source>
        <dbReference type="ARBA" id="ARBA00023180"/>
    </source>
</evidence>
<evidence type="ECO:0000313" key="15">
    <source>
        <dbReference type="Proteomes" id="UP000038040"/>
    </source>
</evidence>
<dbReference type="InterPro" id="IPR040230">
    <property type="entry name" value="TIKI1/2-like"/>
</dbReference>
<keyword evidence="12" id="KW-0325">Glycoprotein</keyword>
<evidence type="ECO:0000256" key="4">
    <source>
        <dbReference type="ARBA" id="ARBA00022670"/>
    </source>
</evidence>
<evidence type="ECO:0000256" key="10">
    <source>
        <dbReference type="ARBA" id="ARBA00023049"/>
    </source>
</evidence>
<keyword evidence="16" id="KW-1185">Reference proteome</keyword>
<evidence type="ECO:0000256" key="11">
    <source>
        <dbReference type="ARBA" id="ARBA00023136"/>
    </source>
</evidence>
<evidence type="ECO:0000256" key="5">
    <source>
        <dbReference type="ARBA" id="ARBA00022692"/>
    </source>
</evidence>
<evidence type="ECO:0000313" key="14">
    <source>
        <dbReference type="EMBL" id="VDN57914.1"/>
    </source>
</evidence>
<keyword evidence="5" id="KW-0812">Transmembrane</keyword>
<dbReference type="Proteomes" id="UP000038040">
    <property type="component" value="Unplaced"/>
</dbReference>
<evidence type="ECO:0000256" key="6">
    <source>
        <dbReference type="ARBA" id="ARBA00022723"/>
    </source>
</evidence>